<evidence type="ECO:0000313" key="9">
    <source>
        <dbReference type="Proteomes" id="UP001055125"/>
    </source>
</evidence>
<sequence length="131" mass="13688">MGAAETIAPVLRAIQDRETLMARDSLARTILALALGVSFVSAAEAGDAKAGRKAASACQTCHGMDGLSKLPEAPNLAGQVEIYLAKALGEYRDGTRRNEVMNVVAKPLSDADIANLAAYYASIQIEVMPPG</sequence>
<dbReference type="EMBL" id="BPQP01000004">
    <property type="protein sequence ID" value="GJD93008.1"/>
    <property type="molecule type" value="Genomic_DNA"/>
</dbReference>
<dbReference type="SUPFAM" id="SSF46626">
    <property type="entry name" value="Cytochrome c"/>
    <property type="match status" value="1"/>
</dbReference>
<evidence type="ECO:0000256" key="6">
    <source>
        <dbReference type="PROSITE-ProRule" id="PRU00433"/>
    </source>
</evidence>
<dbReference type="InterPro" id="IPR050597">
    <property type="entry name" value="Cytochrome_c_Oxidase_Subunit"/>
</dbReference>
<proteinExistence type="predicted"/>
<organism evidence="8 9">
    <name type="scientific">Methylobacterium iners</name>
    <dbReference type="NCBI Taxonomy" id="418707"/>
    <lineage>
        <taxon>Bacteria</taxon>
        <taxon>Pseudomonadati</taxon>
        <taxon>Pseudomonadota</taxon>
        <taxon>Alphaproteobacteria</taxon>
        <taxon>Hyphomicrobiales</taxon>
        <taxon>Methylobacteriaceae</taxon>
        <taxon>Methylobacterium</taxon>
    </lineage>
</organism>
<name>A0ABQ4RQG9_9HYPH</name>
<reference evidence="8" key="2">
    <citation type="submission" date="2021-08" db="EMBL/GenBank/DDBJ databases">
        <authorList>
            <person name="Tani A."/>
            <person name="Ola A."/>
            <person name="Ogura Y."/>
            <person name="Katsura K."/>
            <person name="Hayashi T."/>
        </authorList>
    </citation>
    <scope>NUCLEOTIDE SEQUENCE</scope>
    <source>
        <strain evidence="8">DSM 19015</strain>
    </source>
</reference>
<dbReference type="Pfam" id="PF00034">
    <property type="entry name" value="Cytochrom_C"/>
    <property type="match status" value="1"/>
</dbReference>
<keyword evidence="9" id="KW-1185">Reference proteome</keyword>
<keyword evidence="1" id="KW-0813">Transport</keyword>
<keyword evidence="3 6" id="KW-0479">Metal-binding</keyword>
<protein>
    <recommendedName>
        <fullName evidence="7">Cytochrome c domain-containing protein</fullName>
    </recommendedName>
</protein>
<dbReference type="PANTHER" id="PTHR33751:SF9">
    <property type="entry name" value="CYTOCHROME C4"/>
    <property type="match status" value="1"/>
</dbReference>
<dbReference type="PROSITE" id="PS51007">
    <property type="entry name" value="CYTC"/>
    <property type="match status" value="1"/>
</dbReference>
<evidence type="ECO:0000256" key="1">
    <source>
        <dbReference type="ARBA" id="ARBA00022448"/>
    </source>
</evidence>
<reference evidence="8" key="1">
    <citation type="journal article" date="2021" name="Front. Microbiol.">
        <title>Comprehensive Comparative Genomics and Phenotyping of Methylobacterium Species.</title>
        <authorList>
            <person name="Alessa O."/>
            <person name="Ogura Y."/>
            <person name="Fujitani Y."/>
            <person name="Takami H."/>
            <person name="Hayashi T."/>
            <person name="Sahin N."/>
            <person name="Tani A."/>
        </authorList>
    </citation>
    <scope>NUCLEOTIDE SEQUENCE</scope>
    <source>
        <strain evidence="8">DSM 19015</strain>
    </source>
</reference>
<evidence type="ECO:0000256" key="4">
    <source>
        <dbReference type="ARBA" id="ARBA00022982"/>
    </source>
</evidence>
<keyword evidence="4" id="KW-0249">Electron transport</keyword>
<comment type="caution">
    <text evidence="8">The sequence shown here is derived from an EMBL/GenBank/DDBJ whole genome shotgun (WGS) entry which is preliminary data.</text>
</comment>
<feature type="domain" description="Cytochrome c" evidence="7">
    <location>
        <begin position="46"/>
        <end position="124"/>
    </location>
</feature>
<evidence type="ECO:0000259" key="7">
    <source>
        <dbReference type="PROSITE" id="PS51007"/>
    </source>
</evidence>
<accession>A0ABQ4RQG9</accession>
<evidence type="ECO:0000256" key="5">
    <source>
        <dbReference type="ARBA" id="ARBA00023004"/>
    </source>
</evidence>
<keyword evidence="2 6" id="KW-0349">Heme</keyword>
<dbReference type="InterPro" id="IPR036909">
    <property type="entry name" value="Cyt_c-like_dom_sf"/>
</dbReference>
<dbReference type="InterPro" id="IPR009056">
    <property type="entry name" value="Cyt_c-like_dom"/>
</dbReference>
<evidence type="ECO:0000256" key="2">
    <source>
        <dbReference type="ARBA" id="ARBA00022617"/>
    </source>
</evidence>
<evidence type="ECO:0000256" key="3">
    <source>
        <dbReference type="ARBA" id="ARBA00022723"/>
    </source>
</evidence>
<dbReference type="PANTHER" id="PTHR33751">
    <property type="entry name" value="CBB3-TYPE CYTOCHROME C OXIDASE SUBUNIT FIXP"/>
    <property type="match status" value="1"/>
</dbReference>
<dbReference type="Proteomes" id="UP001055125">
    <property type="component" value="Unassembled WGS sequence"/>
</dbReference>
<gene>
    <name evidence="8" type="ORF">OCOJLMKI_0194</name>
</gene>
<evidence type="ECO:0000313" key="8">
    <source>
        <dbReference type="EMBL" id="GJD93008.1"/>
    </source>
</evidence>
<keyword evidence="5 6" id="KW-0408">Iron</keyword>
<dbReference type="Gene3D" id="1.10.760.10">
    <property type="entry name" value="Cytochrome c-like domain"/>
    <property type="match status" value="1"/>
</dbReference>